<comment type="caution">
    <text evidence="1">The sequence shown here is derived from an EMBL/GenBank/DDBJ whole genome shotgun (WGS) entry which is preliminary data.</text>
</comment>
<name>A0ABT4LD78_9SPHI</name>
<proteinExistence type="predicted"/>
<evidence type="ECO:0000313" key="1">
    <source>
        <dbReference type="EMBL" id="MCZ4245843.1"/>
    </source>
</evidence>
<organism evidence="1 2">
    <name type="scientific">Pedobacter punctiformis</name>
    <dbReference type="NCBI Taxonomy" id="3004097"/>
    <lineage>
        <taxon>Bacteria</taxon>
        <taxon>Pseudomonadati</taxon>
        <taxon>Bacteroidota</taxon>
        <taxon>Sphingobacteriia</taxon>
        <taxon>Sphingobacteriales</taxon>
        <taxon>Sphingobacteriaceae</taxon>
        <taxon>Pedobacter</taxon>
    </lineage>
</organism>
<reference evidence="1" key="1">
    <citation type="submission" date="2022-12" db="EMBL/GenBank/DDBJ databases">
        <title>Genome sequence of HCMS5-2.</title>
        <authorList>
            <person name="Woo H."/>
        </authorList>
    </citation>
    <scope>NUCLEOTIDE SEQUENCE</scope>
    <source>
        <strain evidence="1">HCMS5-2</strain>
    </source>
</reference>
<dbReference type="RefSeq" id="WP_269428886.1">
    <property type="nucleotide sequence ID" value="NZ_JAPWGM010000007.1"/>
</dbReference>
<evidence type="ECO:0000313" key="2">
    <source>
        <dbReference type="Proteomes" id="UP001144347"/>
    </source>
</evidence>
<protein>
    <submittedName>
        <fullName evidence="1">Uncharacterized protein</fullName>
    </submittedName>
</protein>
<dbReference type="Proteomes" id="UP001144347">
    <property type="component" value="Unassembled WGS sequence"/>
</dbReference>
<dbReference type="EMBL" id="JAPWGM010000007">
    <property type="protein sequence ID" value="MCZ4245843.1"/>
    <property type="molecule type" value="Genomic_DNA"/>
</dbReference>
<gene>
    <name evidence="1" type="ORF">O0955_17665</name>
</gene>
<accession>A0ABT4LD78</accession>
<keyword evidence="2" id="KW-1185">Reference proteome</keyword>
<sequence length="75" mass="8757">MARSIRKTKIFPITTAESEKHDKRRWNKTFRKVSKNLIGEGKEAPHKIQSVSSAWDGAKDGKRYRKNATVRDMRK</sequence>